<dbReference type="EMBL" id="FODD01000064">
    <property type="protein sequence ID" value="SEO98472.1"/>
    <property type="molecule type" value="Genomic_DNA"/>
</dbReference>
<organism evidence="2 3">
    <name type="scientific">Actinacidiphila rubida</name>
    <dbReference type="NCBI Taxonomy" id="310780"/>
    <lineage>
        <taxon>Bacteria</taxon>
        <taxon>Bacillati</taxon>
        <taxon>Actinomycetota</taxon>
        <taxon>Actinomycetes</taxon>
        <taxon>Kitasatosporales</taxon>
        <taxon>Streptomycetaceae</taxon>
        <taxon>Actinacidiphila</taxon>
    </lineage>
</organism>
<accession>A0A1H8U5A9</accession>
<evidence type="ECO:0000313" key="3">
    <source>
        <dbReference type="Proteomes" id="UP000181951"/>
    </source>
</evidence>
<dbReference type="InterPro" id="IPR025668">
    <property type="entry name" value="Tnp_DDE_dom"/>
</dbReference>
<keyword evidence="3" id="KW-1185">Reference proteome</keyword>
<dbReference type="InterPro" id="IPR047960">
    <property type="entry name" value="Transpos_IS1380"/>
</dbReference>
<proteinExistence type="predicted"/>
<feature type="domain" description="Transposase DDE" evidence="1">
    <location>
        <begin position="6"/>
        <end position="454"/>
    </location>
</feature>
<dbReference type="NCBIfam" id="NF033539">
    <property type="entry name" value="transpos_IS1380"/>
    <property type="match status" value="1"/>
</dbReference>
<sequence>MQSSHAAARVSARFDDPNLVGYGGLAPVVRLAERCGLPALVDEHVRLPASTDGTGAFPAAKLMSLVGGMVAGADSIDDMDRLRHGGLPRLFSGVRAPSTLGSFLRSFSHGHVKQLHAVARRFLPELAAHTPLLPGADQVAYVDIDDTIRRTYGYAKQGAGYGYSKVKGLNALIGIVSTPLAAPVIAATRLRKGPSNSARGAAAFVAESIGTARACGASGLVVVRADSAFYGADIVNACRALDVRFSVTVRMNASVKAAIAGIDDVAWKAIKYPKAVWDQEGQCWISDAEIAETTYTAFTSKPKKQQVTARLIVRRVKRLNPAAVPEGQGALFDAWRYHAAFTDSPLSLSDAEREHRRHAVVEQVIADLKNGPFAHAPSGHFQANAAWLALAALAHNLTRAAGALASAFHAKATTATIRDHLINVPARLAHSARRLTLHLPEHWPWADNFTQLFDLVHTPPPTA</sequence>
<evidence type="ECO:0000259" key="1">
    <source>
        <dbReference type="Pfam" id="PF13701"/>
    </source>
</evidence>
<dbReference type="RefSeq" id="WP_069462345.1">
    <property type="nucleotide sequence ID" value="NZ_FODD01000064.1"/>
</dbReference>
<protein>
    <submittedName>
        <fullName evidence="2">Transposase DDE domain group 1</fullName>
    </submittedName>
</protein>
<dbReference type="Pfam" id="PF13701">
    <property type="entry name" value="DDE_Tnp_1_4"/>
    <property type="match status" value="1"/>
</dbReference>
<gene>
    <name evidence="2" type="ORF">SAMN05216267_106431</name>
</gene>
<dbReference type="OrthoDB" id="3718343at2"/>
<evidence type="ECO:0000313" key="2">
    <source>
        <dbReference type="EMBL" id="SEO98472.1"/>
    </source>
</evidence>
<name>A0A1H8U5A9_9ACTN</name>
<dbReference type="Proteomes" id="UP000181951">
    <property type="component" value="Unassembled WGS sequence"/>
</dbReference>
<dbReference type="STRING" id="310780.SAMN05216267_106431"/>
<dbReference type="AlphaFoldDB" id="A0A1H8U5A9"/>
<reference evidence="2 3" key="1">
    <citation type="submission" date="2016-10" db="EMBL/GenBank/DDBJ databases">
        <authorList>
            <person name="de Groot N.N."/>
        </authorList>
    </citation>
    <scope>NUCLEOTIDE SEQUENCE [LARGE SCALE GENOMIC DNA]</scope>
    <source>
        <strain evidence="2 3">CGMCC 4.2026</strain>
    </source>
</reference>